<keyword evidence="1" id="KW-0812">Transmembrane</keyword>
<reference evidence="2" key="1">
    <citation type="journal article" date="2022" name="bioRxiv">
        <title>Sequencing and chromosome-scale assembly of the giantPleurodeles waltlgenome.</title>
        <authorList>
            <person name="Brown T."/>
            <person name="Elewa A."/>
            <person name="Iarovenko S."/>
            <person name="Subramanian E."/>
            <person name="Araus A.J."/>
            <person name="Petzold A."/>
            <person name="Susuki M."/>
            <person name="Suzuki K.-i.T."/>
            <person name="Hayashi T."/>
            <person name="Toyoda A."/>
            <person name="Oliveira C."/>
            <person name="Osipova E."/>
            <person name="Leigh N.D."/>
            <person name="Simon A."/>
            <person name="Yun M.H."/>
        </authorList>
    </citation>
    <scope>NUCLEOTIDE SEQUENCE</scope>
    <source>
        <strain evidence="2">20211129_DDA</strain>
        <tissue evidence="2">Liver</tissue>
    </source>
</reference>
<name>A0AAV7KMH9_PLEWA</name>
<evidence type="ECO:0000313" key="2">
    <source>
        <dbReference type="EMBL" id="KAJ1080025.1"/>
    </source>
</evidence>
<dbReference type="AlphaFoldDB" id="A0AAV7KMH9"/>
<keyword evidence="1" id="KW-1133">Transmembrane helix</keyword>
<keyword evidence="3" id="KW-1185">Reference proteome</keyword>
<organism evidence="2 3">
    <name type="scientific">Pleurodeles waltl</name>
    <name type="common">Iberian ribbed newt</name>
    <dbReference type="NCBI Taxonomy" id="8319"/>
    <lineage>
        <taxon>Eukaryota</taxon>
        <taxon>Metazoa</taxon>
        <taxon>Chordata</taxon>
        <taxon>Craniata</taxon>
        <taxon>Vertebrata</taxon>
        <taxon>Euteleostomi</taxon>
        <taxon>Amphibia</taxon>
        <taxon>Batrachia</taxon>
        <taxon>Caudata</taxon>
        <taxon>Salamandroidea</taxon>
        <taxon>Salamandridae</taxon>
        <taxon>Pleurodelinae</taxon>
        <taxon>Pleurodeles</taxon>
    </lineage>
</organism>
<accession>A0AAV7KMH9</accession>
<evidence type="ECO:0000313" key="3">
    <source>
        <dbReference type="Proteomes" id="UP001066276"/>
    </source>
</evidence>
<protein>
    <submittedName>
        <fullName evidence="2">Uncharacterized protein</fullName>
    </submittedName>
</protein>
<sequence length="74" mass="7761">MGVGRVFRRRASRGVGAEVSQQGACVGPTFTVGPDPYLRAPPRRLALLYLHAAAGPALQPAIVLIPVPVLRFGA</sequence>
<dbReference type="Proteomes" id="UP001066276">
    <property type="component" value="Chromosome 12"/>
</dbReference>
<dbReference type="EMBL" id="JANPWB010000016">
    <property type="protein sequence ID" value="KAJ1080025.1"/>
    <property type="molecule type" value="Genomic_DNA"/>
</dbReference>
<evidence type="ECO:0000256" key="1">
    <source>
        <dbReference type="SAM" id="Phobius"/>
    </source>
</evidence>
<proteinExistence type="predicted"/>
<gene>
    <name evidence="2" type="ORF">NDU88_000247</name>
</gene>
<feature type="transmembrane region" description="Helical" evidence="1">
    <location>
        <begin position="46"/>
        <end position="69"/>
    </location>
</feature>
<keyword evidence="1" id="KW-0472">Membrane</keyword>
<comment type="caution">
    <text evidence="2">The sequence shown here is derived from an EMBL/GenBank/DDBJ whole genome shotgun (WGS) entry which is preliminary data.</text>
</comment>